<dbReference type="InterPro" id="IPR001204">
    <property type="entry name" value="Phos_transporter"/>
</dbReference>
<evidence type="ECO:0000256" key="2">
    <source>
        <dbReference type="ARBA" id="ARBA00022448"/>
    </source>
</evidence>
<evidence type="ECO:0000256" key="1">
    <source>
        <dbReference type="ARBA" id="ARBA00004141"/>
    </source>
</evidence>
<keyword evidence="5 6" id="KW-0472">Membrane</keyword>
<evidence type="ECO:0000313" key="8">
    <source>
        <dbReference type="Proteomes" id="UP000320231"/>
    </source>
</evidence>
<evidence type="ECO:0000256" key="4">
    <source>
        <dbReference type="ARBA" id="ARBA00022989"/>
    </source>
</evidence>
<evidence type="ECO:0008006" key="9">
    <source>
        <dbReference type="Google" id="ProtNLM"/>
    </source>
</evidence>
<dbReference type="EMBL" id="AP019514">
    <property type="protein sequence ID" value="BBI59816.1"/>
    <property type="molecule type" value="Genomic_DNA"/>
</dbReference>
<evidence type="ECO:0000256" key="6">
    <source>
        <dbReference type="SAM" id="Phobius"/>
    </source>
</evidence>
<dbReference type="AlphaFoldDB" id="A0A455U1H4"/>
<dbReference type="KEGG" id="hsr:HSBAA_11220"/>
<dbReference type="GO" id="GO:0005315">
    <property type="term" value="F:phosphate transmembrane transporter activity"/>
    <property type="evidence" value="ECO:0007669"/>
    <property type="project" value="InterPro"/>
</dbReference>
<feature type="transmembrane region" description="Helical" evidence="6">
    <location>
        <begin position="43"/>
        <end position="63"/>
    </location>
</feature>
<dbReference type="GO" id="GO:0016020">
    <property type="term" value="C:membrane"/>
    <property type="evidence" value="ECO:0007669"/>
    <property type="project" value="UniProtKB-SubCell"/>
</dbReference>
<keyword evidence="4 6" id="KW-1133">Transmembrane helix</keyword>
<dbReference type="PANTHER" id="PTHR11101:SF80">
    <property type="entry name" value="PHOSPHATE TRANSPORTER"/>
    <property type="match status" value="1"/>
</dbReference>
<evidence type="ECO:0000313" key="7">
    <source>
        <dbReference type="EMBL" id="BBI59816.1"/>
    </source>
</evidence>
<dbReference type="GO" id="GO:0035435">
    <property type="term" value="P:phosphate ion transmembrane transport"/>
    <property type="evidence" value="ECO:0007669"/>
    <property type="project" value="TreeGrafter"/>
</dbReference>
<gene>
    <name evidence="7" type="ORF">HSBAA_11220</name>
</gene>
<feature type="transmembrane region" description="Helical" evidence="6">
    <location>
        <begin position="12"/>
        <end position="31"/>
    </location>
</feature>
<organism evidence="7 8">
    <name type="scientific">Vreelandella sulfidaeris</name>
    <dbReference type="NCBI Taxonomy" id="115553"/>
    <lineage>
        <taxon>Bacteria</taxon>
        <taxon>Pseudomonadati</taxon>
        <taxon>Pseudomonadota</taxon>
        <taxon>Gammaproteobacteria</taxon>
        <taxon>Oceanospirillales</taxon>
        <taxon>Halomonadaceae</taxon>
        <taxon>Vreelandella</taxon>
    </lineage>
</organism>
<name>A0A455U1H4_9GAMM</name>
<comment type="subcellular location">
    <subcellularLocation>
        <location evidence="1">Membrane</location>
        <topology evidence="1">Multi-pass membrane protein</topology>
    </subcellularLocation>
</comment>
<keyword evidence="2" id="KW-0813">Transport</keyword>
<proteinExistence type="predicted"/>
<sequence length="68" mass="6937">MVLASGTGLPISTTHTLVGAILGVGLARGMAALNLRVIGTIAMSWLITLPAGAGLAILFFFMFKGMFG</sequence>
<evidence type="ECO:0000256" key="3">
    <source>
        <dbReference type="ARBA" id="ARBA00022692"/>
    </source>
</evidence>
<accession>A0A455U1H4</accession>
<reference evidence="7 8" key="1">
    <citation type="journal article" date="2019" name="Microbiol. Resour. Announc.">
        <title>Complete Genome Sequence of Halomonas sulfidaeris Strain Esulfide1 Isolated from a Metal Sulfide Rock at a Depth of 2,200 Meters, Obtained Using Nanopore Sequencing.</title>
        <authorList>
            <person name="Saito M."/>
            <person name="Nishigata A."/>
            <person name="Galipon J."/>
            <person name="Arakawa K."/>
        </authorList>
    </citation>
    <scope>NUCLEOTIDE SEQUENCE [LARGE SCALE GENOMIC DNA]</scope>
    <source>
        <strain evidence="7 8">ATCC BAA-803</strain>
    </source>
</reference>
<evidence type="ECO:0000256" key="5">
    <source>
        <dbReference type="ARBA" id="ARBA00023136"/>
    </source>
</evidence>
<dbReference type="Pfam" id="PF01384">
    <property type="entry name" value="PHO4"/>
    <property type="match status" value="1"/>
</dbReference>
<dbReference type="PANTHER" id="PTHR11101">
    <property type="entry name" value="PHOSPHATE TRANSPORTER"/>
    <property type="match status" value="1"/>
</dbReference>
<protein>
    <recommendedName>
        <fullName evidence="9">Phosphate transporter</fullName>
    </recommendedName>
</protein>
<dbReference type="Proteomes" id="UP000320231">
    <property type="component" value="Chromosome"/>
</dbReference>
<keyword evidence="3 6" id="KW-0812">Transmembrane</keyword>